<dbReference type="Proteomes" id="UP000095085">
    <property type="component" value="Unassembled WGS sequence"/>
</dbReference>
<evidence type="ECO:0000313" key="1">
    <source>
        <dbReference type="EMBL" id="ODV68465.1"/>
    </source>
</evidence>
<reference evidence="2" key="1">
    <citation type="submission" date="2016-05" db="EMBL/GenBank/DDBJ databases">
        <title>Comparative genomics of biotechnologically important yeasts.</title>
        <authorList>
            <consortium name="DOE Joint Genome Institute"/>
            <person name="Riley R."/>
            <person name="Haridas S."/>
            <person name="Wolfe K.H."/>
            <person name="Lopes M.R."/>
            <person name="Hittinger C.T."/>
            <person name="Goker M."/>
            <person name="Salamov A."/>
            <person name="Wisecaver J."/>
            <person name="Long T.M."/>
            <person name="Aerts A.L."/>
            <person name="Barry K."/>
            <person name="Choi C."/>
            <person name="Clum A."/>
            <person name="Coughlan A.Y."/>
            <person name="Deshpande S."/>
            <person name="Douglass A.P."/>
            <person name="Hanson S.J."/>
            <person name="Klenk H.-P."/>
            <person name="Labutti K."/>
            <person name="Lapidus A."/>
            <person name="Lindquist E."/>
            <person name="Lipzen A."/>
            <person name="Meier-Kolthoff J.P."/>
            <person name="Ohm R.A."/>
            <person name="Otillar R.P."/>
            <person name="Pangilinan J."/>
            <person name="Peng Y."/>
            <person name="Rokas A."/>
            <person name="Rosa C.A."/>
            <person name="Scheuner C."/>
            <person name="Sibirny A.A."/>
            <person name="Slot J.C."/>
            <person name="Stielow J.B."/>
            <person name="Sun H."/>
            <person name="Kurtzman C.P."/>
            <person name="Blackwell M."/>
            <person name="Grigoriev I.V."/>
            <person name="Jeffries T.W."/>
        </authorList>
    </citation>
    <scope>NUCLEOTIDE SEQUENCE [LARGE SCALE GENOMIC DNA]</scope>
    <source>
        <strain evidence="2">NRRL Y-1933</strain>
    </source>
</reference>
<dbReference type="EMBL" id="KV454539">
    <property type="protein sequence ID" value="ODV68465.1"/>
    <property type="molecule type" value="Genomic_DNA"/>
</dbReference>
<gene>
    <name evidence="1" type="ORF">HYPBUDRAFT_188590</name>
</gene>
<dbReference type="AlphaFoldDB" id="A0A1E4RMZ0"/>
<dbReference type="GeneID" id="30997478"/>
<evidence type="ECO:0000313" key="2">
    <source>
        <dbReference type="Proteomes" id="UP000095085"/>
    </source>
</evidence>
<name>A0A1E4RMZ0_9ASCO</name>
<dbReference type="RefSeq" id="XP_020077532.1">
    <property type="nucleotide sequence ID" value="XM_020222929.1"/>
</dbReference>
<organism evidence="1 2">
    <name type="scientific">Hyphopichia burtonii NRRL Y-1933</name>
    <dbReference type="NCBI Taxonomy" id="984485"/>
    <lineage>
        <taxon>Eukaryota</taxon>
        <taxon>Fungi</taxon>
        <taxon>Dikarya</taxon>
        <taxon>Ascomycota</taxon>
        <taxon>Saccharomycotina</taxon>
        <taxon>Pichiomycetes</taxon>
        <taxon>Debaryomycetaceae</taxon>
        <taxon>Hyphopichia</taxon>
    </lineage>
</organism>
<sequence>MIERVEECFNWCKLTLYMLDHENFFFIRLFSSKSDLKRKRFFFFFQRKITRLIFECRKLDQLCNCFLSTVLELKVVCFRKMVNGVWSAGYISIT</sequence>
<proteinExistence type="predicted"/>
<keyword evidence="2" id="KW-1185">Reference proteome</keyword>
<accession>A0A1E4RMZ0</accession>
<protein>
    <submittedName>
        <fullName evidence="1">Uncharacterized protein</fullName>
    </submittedName>
</protein>